<protein>
    <submittedName>
        <fullName evidence="1">Uncharacterized protein</fullName>
    </submittedName>
</protein>
<keyword evidence="2" id="KW-1185">Reference proteome</keyword>
<reference evidence="1 2" key="1">
    <citation type="submission" date="2015-10" db="EMBL/GenBank/DDBJ databases">
        <authorList>
            <person name="Gilbert D.G."/>
        </authorList>
    </citation>
    <scope>NUCLEOTIDE SEQUENCE [LARGE SCALE GENOMIC DNA]</scope>
    <source>
        <strain evidence="1 2">NRRL B-16712</strain>
    </source>
</reference>
<evidence type="ECO:0000313" key="2">
    <source>
        <dbReference type="Proteomes" id="UP000053244"/>
    </source>
</evidence>
<dbReference type="EMBL" id="LLZH01000200">
    <property type="protein sequence ID" value="KUL31723.1"/>
    <property type="molecule type" value="Genomic_DNA"/>
</dbReference>
<gene>
    <name evidence="1" type="ORF">ADL15_21325</name>
</gene>
<accession>A0A101JRB3</accession>
<proteinExistence type="predicted"/>
<sequence>MHVLDNSFKAKDRCKEICRLEQAYDLDEERRDRLVAEIDSAVAAILSQVSRLRLLAPKHVIDTSLALGDANLRFRVAVTDEPNSVVVLDDTLHRARIRDSRDRVIAAAKRFMQIPQ</sequence>
<name>A0A101JRB3_9ACTN</name>
<organism evidence="1 2">
    <name type="scientific">Actinoplanes awajinensis subsp. mycoplanecinus</name>
    <dbReference type="NCBI Taxonomy" id="135947"/>
    <lineage>
        <taxon>Bacteria</taxon>
        <taxon>Bacillati</taxon>
        <taxon>Actinomycetota</taxon>
        <taxon>Actinomycetes</taxon>
        <taxon>Micromonosporales</taxon>
        <taxon>Micromonosporaceae</taxon>
        <taxon>Actinoplanes</taxon>
    </lineage>
</organism>
<evidence type="ECO:0000313" key="1">
    <source>
        <dbReference type="EMBL" id="KUL31723.1"/>
    </source>
</evidence>
<dbReference type="AlphaFoldDB" id="A0A101JRB3"/>
<comment type="caution">
    <text evidence="1">The sequence shown here is derived from an EMBL/GenBank/DDBJ whole genome shotgun (WGS) entry which is preliminary data.</text>
</comment>
<dbReference type="Proteomes" id="UP000053244">
    <property type="component" value="Unassembled WGS sequence"/>
</dbReference>